<dbReference type="PANTHER" id="PTHR30203">
    <property type="entry name" value="OUTER MEMBRANE CATION EFFLUX PROTEIN"/>
    <property type="match status" value="1"/>
</dbReference>
<dbReference type="HOGENOM" id="CLU_012817_13_2_4"/>
<evidence type="ECO:0000313" key="13">
    <source>
        <dbReference type="Proteomes" id="UP000002743"/>
    </source>
</evidence>
<evidence type="ECO:0000256" key="7">
    <source>
        <dbReference type="ARBA" id="ARBA00023139"/>
    </source>
</evidence>
<evidence type="ECO:0000256" key="11">
    <source>
        <dbReference type="SAM" id="MobiDB-lite"/>
    </source>
</evidence>
<organism evidence="12 13">
    <name type="scientific">Methylovorus glucosotrophus (strain SIP3-4)</name>
    <dbReference type="NCBI Taxonomy" id="582744"/>
    <lineage>
        <taxon>Bacteria</taxon>
        <taxon>Pseudomonadati</taxon>
        <taxon>Pseudomonadota</taxon>
        <taxon>Betaproteobacteria</taxon>
        <taxon>Nitrosomonadales</taxon>
        <taxon>Methylophilaceae</taxon>
        <taxon>Methylovorus</taxon>
    </lineage>
</organism>
<evidence type="ECO:0000313" key="12">
    <source>
        <dbReference type="EMBL" id="ACT50326.1"/>
    </source>
</evidence>
<dbReference type="EMBL" id="CP001674">
    <property type="protein sequence ID" value="ACT50326.1"/>
    <property type="molecule type" value="Genomic_DNA"/>
</dbReference>
<name>C6XCQ1_METGS</name>
<evidence type="ECO:0000256" key="1">
    <source>
        <dbReference type="ARBA" id="ARBA00004370"/>
    </source>
</evidence>
<reference evidence="12 13" key="2">
    <citation type="journal article" date="2011" name="J. Bacteriol.">
        <title>Genomes of three methylotrophs from a single niche uncover genetic and metabolic divergence of Methylophilaceae.</title>
        <authorList>
            <person name="Lapidus A."/>
            <person name="Clum A."/>
            <person name="Labutti K."/>
            <person name="Kaluzhnaya M.G."/>
            <person name="Lim S."/>
            <person name="Beck D.A."/>
            <person name="Glavina Del Rio T."/>
            <person name="Nolan M."/>
            <person name="Mavromatis K."/>
            <person name="Huntemann M."/>
            <person name="Lucas S."/>
            <person name="Lidstrom M.E."/>
            <person name="Ivanova N."/>
            <person name="Chistoserdova L."/>
        </authorList>
    </citation>
    <scope>NUCLEOTIDE SEQUENCE [LARGE SCALE GENOMIC DNA]</scope>
    <source>
        <strain evidence="12 13">SIP3-4</strain>
    </source>
</reference>
<evidence type="ECO:0000256" key="8">
    <source>
        <dbReference type="ARBA" id="ARBA00023288"/>
    </source>
</evidence>
<keyword evidence="7 9" id="KW-0564">Palmitate</keyword>
<dbReference type="InterPro" id="IPR003423">
    <property type="entry name" value="OMP_efflux"/>
</dbReference>
<dbReference type="KEGG" id="mei:Msip34_1079"/>
<dbReference type="AlphaFoldDB" id="C6XCQ1"/>
<dbReference type="STRING" id="582744.Msip34_1079"/>
<dbReference type="SUPFAM" id="SSF56954">
    <property type="entry name" value="Outer membrane efflux proteins (OEP)"/>
    <property type="match status" value="1"/>
</dbReference>
<keyword evidence="8 9" id="KW-0449">Lipoprotein</keyword>
<dbReference type="PANTHER" id="PTHR30203:SF20">
    <property type="entry name" value="MULTIDRUG RESISTANCE OUTER MEMBRANE PROTEIN MDTP-RELATED"/>
    <property type="match status" value="1"/>
</dbReference>
<keyword evidence="5" id="KW-0732">Signal</keyword>
<sequence length="523" mass="56566">MLPDLTPRNAHAIAHPDAAVNGQLLPYRRLFAVLLACSLVGLPGCVSMRGITPQATAVQANQLDLGNTVISAASIEWPNAAWWKDYHDAQLDALVTSTIADNPDLKAAQARIGLAQAYADIMHAQTLPTLSGDTTMTRERFTELQFIPAPWAGHTDWNNRATVSLAYDLDLWGKQKGIWAAALDETHASAAETQQVQLELVNAVVRSYIRLGFEYQLRDIAEEHVREVEHRVAIGRRALSAGLTTELAVTETEVPLPMARMKVQQIEARIALIQNQLAALSGQGPGAGEHIQRPVLHYDATIGLPDQLPVNLIGRRPDILASRWRIEASREYIASAKANFYPNINLLAFAGFQALGFGKLFSNAAAIAGVGPAISLPIFDGGRRRANLSAQTASYDMAVEHYNATVLKALESISNQLVLLNANAREIKNAEEALTTAEKAHALALRHYKAGLANYEHVLATHEVVLTQREAMLQLEADKLDAHAGLMLALGGGLNDEKASQAISDASRPHADATKHARAGSTP</sequence>
<evidence type="ECO:0000256" key="9">
    <source>
        <dbReference type="RuleBase" id="RU362097"/>
    </source>
</evidence>
<reference evidence="13" key="1">
    <citation type="submission" date="2009-07" db="EMBL/GenBank/DDBJ databases">
        <title>Complete sequence of chromosome of Methylovorus sp. SIP3-4.</title>
        <authorList>
            <person name="Lucas S."/>
            <person name="Copeland A."/>
            <person name="Lapidus A."/>
            <person name="Glavina del Rio T."/>
            <person name="Tice H."/>
            <person name="Bruce D."/>
            <person name="Goodwin L."/>
            <person name="Pitluck S."/>
            <person name="Clum A."/>
            <person name="Larimer F."/>
            <person name="Land M."/>
            <person name="Hauser L."/>
            <person name="Kyrpides N."/>
            <person name="Mikhailova N."/>
            <person name="Kayluzhnaya M."/>
            <person name="Chistoserdova L."/>
        </authorList>
    </citation>
    <scope>NUCLEOTIDE SEQUENCE [LARGE SCALE GENOMIC DNA]</scope>
    <source>
        <strain evidence="13">SIP3-4</strain>
    </source>
</reference>
<feature type="region of interest" description="Disordered" evidence="11">
    <location>
        <begin position="500"/>
        <end position="523"/>
    </location>
</feature>
<gene>
    <name evidence="12" type="ordered locus">Msip34_1079</name>
</gene>
<protein>
    <submittedName>
        <fullName evidence="12">RND efflux system, outer membrane lipoprotein, NodT family</fullName>
    </submittedName>
</protein>
<evidence type="ECO:0000256" key="10">
    <source>
        <dbReference type="SAM" id="Coils"/>
    </source>
</evidence>
<evidence type="ECO:0000256" key="6">
    <source>
        <dbReference type="ARBA" id="ARBA00023136"/>
    </source>
</evidence>
<keyword evidence="4 9" id="KW-0812">Transmembrane</keyword>
<dbReference type="InterPro" id="IPR010131">
    <property type="entry name" value="MdtP/NodT-like"/>
</dbReference>
<keyword evidence="6 9" id="KW-0472">Membrane</keyword>
<dbReference type="GO" id="GO:0015562">
    <property type="term" value="F:efflux transmembrane transporter activity"/>
    <property type="evidence" value="ECO:0007669"/>
    <property type="project" value="InterPro"/>
</dbReference>
<dbReference type="Proteomes" id="UP000002743">
    <property type="component" value="Chromosome"/>
</dbReference>
<dbReference type="OrthoDB" id="9770517at2"/>
<dbReference type="eggNOG" id="COG1538">
    <property type="taxonomic scope" value="Bacteria"/>
</dbReference>
<dbReference type="GO" id="GO:0005886">
    <property type="term" value="C:plasma membrane"/>
    <property type="evidence" value="ECO:0007669"/>
    <property type="project" value="UniProtKB-SubCell"/>
</dbReference>
<dbReference type="Gene3D" id="2.20.200.10">
    <property type="entry name" value="Outer membrane efflux proteins (OEP)"/>
    <property type="match status" value="1"/>
</dbReference>
<evidence type="ECO:0000256" key="4">
    <source>
        <dbReference type="ARBA" id="ARBA00022692"/>
    </source>
</evidence>
<dbReference type="Pfam" id="PF02321">
    <property type="entry name" value="OEP"/>
    <property type="match status" value="2"/>
</dbReference>
<accession>C6XCQ1</accession>
<evidence type="ECO:0000256" key="3">
    <source>
        <dbReference type="ARBA" id="ARBA00022452"/>
    </source>
</evidence>
<proteinExistence type="inferred from homology"/>
<evidence type="ECO:0000256" key="2">
    <source>
        <dbReference type="ARBA" id="ARBA00007613"/>
    </source>
</evidence>
<evidence type="ECO:0000256" key="5">
    <source>
        <dbReference type="ARBA" id="ARBA00022729"/>
    </source>
</evidence>
<dbReference type="NCBIfam" id="TIGR01845">
    <property type="entry name" value="outer_NodT"/>
    <property type="match status" value="1"/>
</dbReference>
<keyword evidence="3 9" id="KW-1134">Transmembrane beta strand</keyword>
<dbReference type="RefSeq" id="WP_015829846.1">
    <property type="nucleotide sequence ID" value="NC_012969.1"/>
</dbReference>
<comment type="subcellular location">
    <subcellularLocation>
        <location evidence="9">Cell membrane</location>
        <topology evidence="9">Lipid-anchor</topology>
    </subcellularLocation>
    <subcellularLocation>
        <location evidence="1">Membrane</location>
    </subcellularLocation>
</comment>
<keyword evidence="13" id="KW-1185">Reference proteome</keyword>
<feature type="coiled-coil region" evidence="10">
    <location>
        <begin position="410"/>
        <end position="440"/>
    </location>
</feature>
<comment type="similarity">
    <text evidence="2 9">Belongs to the outer membrane factor (OMF) (TC 1.B.17) family.</text>
</comment>
<dbReference type="Gene3D" id="1.20.1600.10">
    <property type="entry name" value="Outer membrane efflux proteins (OEP)"/>
    <property type="match status" value="1"/>
</dbReference>
<keyword evidence="10" id="KW-0175">Coiled coil</keyword>